<dbReference type="PANTHER" id="PTHR46847">
    <property type="entry name" value="D-ALLOSE-BINDING PERIPLASMIC PROTEIN-RELATED"/>
    <property type="match status" value="1"/>
</dbReference>
<keyword evidence="7" id="KW-1185">Reference proteome</keyword>
<keyword evidence="3 4" id="KW-0732">Signal</keyword>
<reference evidence="6" key="1">
    <citation type="submission" date="2020-08" db="EMBL/GenBank/DDBJ databases">
        <title>Genome public.</title>
        <authorList>
            <person name="Liu C."/>
            <person name="Sun Q."/>
        </authorList>
    </citation>
    <scope>NUCLEOTIDE SEQUENCE</scope>
    <source>
        <strain evidence="6">NSJ-55</strain>
    </source>
</reference>
<dbReference type="InterPro" id="IPR025997">
    <property type="entry name" value="SBP_2_dom"/>
</dbReference>
<dbReference type="AlphaFoldDB" id="A0A923LJI4"/>
<dbReference type="RefSeq" id="WP_186876597.1">
    <property type="nucleotide sequence ID" value="NZ_JACOPF010000003.1"/>
</dbReference>
<evidence type="ECO:0000256" key="2">
    <source>
        <dbReference type="ARBA" id="ARBA00007639"/>
    </source>
</evidence>
<evidence type="ECO:0000313" key="7">
    <source>
        <dbReference type="Proteomes" id="UP000652477"/>
    </source>
</evidence>
<dbReference type="GO" id="GO:0030246">
    <property type="term" value="F:carbohydrate binding"/>
    <property type="evidence" value="ECO:0007669"/>
    <property type="project" value="UniProtKB-ARBA"/>
</dbReference>
<dbReference type="SUPFAM" id="SSF53822">
    <property type="entry name" value="Periplasmic binding protein-like I"/>
    <property type="match status" value="1"/>
</dbReference>
<protein>
    <submittedName>
        <fullName evidence="6">Sugar ABC transporter substrate-binding protein</fullName>
    </submittedName>
</protein>
<dbReference type="Proteomes" id="UP000652477">
    <property type="component" value="Unassembled WGS sequence"/>
</dbReference>
<dbReference type="PROSITE" id="PS51257">
    <property type="entry name" value="PROKAR_LIPOPROTEIN"/>
    <property type="match status" value="1"/>
</dbReference>
<feature type="domain" description="Periplasmic binding protein" evidence="5">
    <location>
        <begin position="52"/>
        <end position="302"/>
    </location>
</feature>
<dbReference type="Gene3D" id="3.40.50.2300">
    <property type="match status" value="2"/>
</dbReference>
<name>A0A923LJI4_9FIRM</name>
<evidence type="ECO:0000256" key="1">
    <source>
        <dbReference type="ARBA" id="ARBA00004196"/>
    </source>
</evidence>
<evidence type="ECO:0000256" key="4">
    <source>
        <dbReference type="SAM" id="SignalP"/>
    </source>
</evidence>
<comment type="similarity">
    <text evidence="2">Belongs to the bacterial solute-binding protein 2 family.</text>
</comment>
<evidence type="ECO:0000259" key="5">
    <source>
        <dbReference type="Pfam" id="PF13407"/>
    </source>
</evidence>
<organism evidence="6 7">
    <name type="scientific">Mediterraneibacter hominis</name>
    <dbReference type="NCBI Taxonomy" id="2763054"/>
    <lineage>
        <taxon>Bacteria</taxon>
        <taxon>Bacillati</taxon>
        <taxon>Bacillota</taxon>
        <taxon>Clostridia</taxon>
        <taxon>Lachnospirales</taxon>
        <taxon>Lachnospiraceae</taxon>
        <taxon>Mediterraneibacter</taxon>
    </lineage>
</organism>
<dbReference type="GO" id="GO:0030313">
    <property type="term" value="C:cell envelope"/>
    <property type="evidence" value="ECO:0007669"/>
    <property type="project" value="UniProtKB-SubCell"/>
</dbReference>
<evidence type="ECO:0000313" key="6">
    <source>
        <dbReference type="EMBL" id="MBC5689935.1"/>
    </source>
</evidence>
<dbReference type="EMBL" id="JACOPF010000003">
    <property type="protein sequence ID" value="MBC5689935.1"/>
    <property type="molecule type" value="Genomic_DNA"/>
</dbReference>
<proteinExistence type="inferred from homology"/>
<feature type="signal peptide" evidence="4">
    <location>
        <begin position="1"/>
        <end position="19"/>
    </location>
</feature>
<sequence length="337" mass="35352">MKKKIVSLFLVGAMVAATAVGCGNVKTDNEAGGSDSGEKAAGKDAYTEDVKIAFLPNVIGDSCAAAWAEGMQSYLNNFSNVTFDVYDGEASVDTEVQIMDELINQKYDAIILQATDAAGLASSVDKAEAAGIPVITCNLDADTTHAGLVAAVDVEAGEKIAEAIGESLGGQGKVVIISATPGATKGENIDKGFKAVMEETYPDIEILDEQSGEWLTENANTVMTDFLTKYSEIDAVLCHNDAMAEGAAEAVKAAGREMQIWGVDGESKMLDYIEQGLCTGTVYTDAKSQGVACAQFAMYAIESGITASSLSETPIVKMAPIIVTADTLSEITEDMRW</sequence>
<dbReference type="InterPro" id="IPR028082">
    <property type="entry name" value="Peripla_BP_I"/>
</dbReference>
<feature type="chain" id="PRO_5039608136" evidence="4">
    <location>
        <begin position="20"/>
        <end position="337"/>
    </location>
</feature>
<evidence type="ECO:0000256" key="3">
    <source>
        <dbReference type="ARBA" id="ARBA00022729"/>
    </source>
</evidence>
<comment type="caution">
    <text evidence="6">The sequence shown here is derived from an EMBL/GenBank/DDBJ whole genome shotgun (WGS) entry which is preliminary data.</text>
</comment>
<comment type="subcellular location">
    <subcellularLocation>
        <location evidence="1">Cell envelope</location>
    </subcellularLocation>
</comment>
<gene>
    <name evidence="6" type="ORF">H8S37_13540</name>
</gene>
<dbReference type="PANTHER" id="PTHR46847:SF1">
    <property type="entry name" value="D-ALLOSE-BINDING PERIPLASMIC PROTEIN-RELATED"/>
    <property type="match status" value="1"/>
</dbReference>
<accession>A0A923LJI4</accession>
<dbReference type="CDD" id="cd01536">
    <property type="entry name" value="PBP1_ABC_sugar_binding-like"/>
    <property type="match status" value="1"/>
</dbReference>
<dbReference type="Pfam" id="PF13407">
    <property type="entry name" value="Peripla_BP_4"/>
    <property type="match status" value="1"/>
</dbReference>